<gene>
    <name evidence="6" type="ORF">HNQ46_000317</name>
</gene>
<accession>A0A7W9W002</accession>
<dbReference type="InterPro" id="IPR001763">
    <property type="entry name" value="Rhodanese-like_dom"/>
</dbReference>
<dbReference type="PROSITE" id="PS50206">
    <property type="entry name" value="RHODANESE_3"/>
    <property type="match status" value="2"/>
</dbReference>
<dbReference type="SUPFAM" id="SSF52821">
    <property type="entry name" value="Rhodanese/Cell cycle control phosphatase"/>
    <property type="match status" value="2"/>
</dbReference>
<sequence>MKKNLMRLVLCGSMLSVLAACGNKAADTKTSAAQESVKESEKQSEKASEAASEKAEEKKEEAKDLAEVKTETVYVGPEYVKELMDSGKDVVVLEAAWGKVEQDEAYNKAHIPGAFHVNTDDIEEDETWNFRTPEEIGKLLKSYGITKDTKVVCYGNSPENAADDRLATVLLWAGVEDVKNLSGGIDAWIKAGYETETKVNQPVATDKDFGVKIPAHPEYILSIDEVKEKQKDDPKFKLVSIRSKDEFLGKTSGYSYIDRAGEPLGAVWGHDTDDGSYNNPDGSIVSLDKLESYLGESGVSLEKNDVAFYCGTGWRASVPFLIAHENGYKNAYLYDGGWYVWQMDGENKVQLGEPGSSDYKEVLVKDLSTDKAKK</sequence>
<dbReference type="Gene3D" id="3.40.250.10">
    <property type="entry name" value="Rhodanese-like domain"/>
    <property type="match status" value="2"/>
</dbReference>
<feature type="region of interest" description="Disordered" evidence="3">
    <location>
        <begin position="28"/>
        <end position="63"/>
    </location>
</feature>
<proteinExistence type="predicted"/>
<keyword evidence="6" id="KW-0670">Pyruvate</keyword>
<keyword evidence="1 6" id="KW-0808">Transferase</keyword>
<dbReference type="PANTHER" id="PTHR11364:SF27">
    <property type="entry name" value="SULFURTRANSFERASE"/>
    <property type="match status" value="1"/>
</dbReference>
<comment type="caution">
    <text evidence="6">The sequence shown here is derived from an EMBL/GenBank/DDBJ whole genome shotgun (WGS) entry which is preliminary data.</text>
</comment>
<dbReference type="CDD" id="cd01449">
    <property type="entry name" value="TST_Repeat_2"/>
    <property type="match status" value="1"/>
</dbReference>
<evidence type="ECO:0000259" key="5">
    <source>
        <dbReference type="PROSITE" id="PS50206"/>
    </source>
</evidence>
<feature type="compositionally biased region" description="Basic and acidic residues" evidence="3">
    <location>
        <begin position="36"/>
        <end position="63"/>
    </location>
</feature>
<dbReference type="GeneID" id="85013888"/>
<evidence type="ECO:0000256" key="3">
    <source>
        <dbReference type="SAM" id="MobiDB-lite"/>
    </source>
</evidence>
<feature type="signal peptide" evidence="4">
    <location>
        <begin position="1"/>
        <end position="19"/>
    </location>
</feature>
<dbReference type="EC" id="2.8.1.2" evidence="6"/>
<evidence type="ECO:0000313" key="6">
    <source>
        <dbReference type="EMBL" id="MBB6040356.1"/>
    </source>
</evidence>
<dbReference type="SMART" id="SM00450">
    <property type="entry name" value="RHOD"/>
    <property type="match status" value="2"/>
</dbReference>
<dbReference type="Proteomes" id="UP000522163">
    <property type="component" value="Unassembled WGS sequence"/>
</dbReference>
<reference evidence="6 7" key="1">
    <citation type="submission" date="2020-08" db="EMBL/GenBank/DDBJ databases">
        <title>Genomic Encyclopedia of Type Strains, Phase IV (KMG-IV): sequencing the most valuable type-strain genomes for metagenomic binning, comparative biology and taxonomic classification.</title>
        <authorList>
            <person name="Goeker M."/>
        </authorList>
    </citation>
    <scope>NUCLEOTIDE SEQUENCE [LARGE SCALE GENOMIC DNA]</scope>
    <source>
        <strain evidence="6 7">DSM 17245</strain>
    </source>
</reference>
<evidence type="ECO:0000256" key="1">
    <source>
        <dbReference type="ARBA" id="ARBA00022679"/>
    </source>
</evidence>
<dbReference type="CDD" id="cd01448">
    <property type="entry name" value="TST_Repeat_1"/>
    <property type="match status" value="1"/>
</dbReference>
<feature type="domain" description="Rhodanese" evidence="5">
    <location>
        <begin position="232"/>
        <end position="350"/>
    </location>
</feature>
<evidence type="ECO:0000256" key="4">
    <source>
        <dbReference type="SAM" id="SignalP"/>
    </source>
</evidence>
<dbReference type="AlphaFoldDB" id="A0A7W9W002"/>
<evidence type="ECO:0000313" key="7">
    <source>
        <dbReference type="Proteomes" id="UP000522163"/>
    </source>
</evidence>
<dbReference type="InterPro" id="IPR001307">
    <property type="entry name" value="Thiosulphate_STrfase_CS"/>
</dbReference>
<dbReference type="RefSeq" id="WP_183682069.1">
    <property type="nucleotide sequence ID" value="NZ_JACHHH010000001.1"/>
</dbReference>
<dbReference type="GO" id="GO:0004792">
    <property type="term" value="F:thiosulfate-cyanide sulfurtransferase activity"/>
    <property type="evidence" value="ECO:0007669"/>
    <property type="project" value="UniProtKB-EC"/>
</dbReference>
<dbReference type="Pfam" id="PF00581">
    <property type="entry name" value="Rhodanese"/>
    <property type="match status" value="2"/>
</dbReference>
<dbReference type="PROSITE" id="PS00380">
    <property type="entry name" value="RHODANESE_1"/>
    <property type="match status" value="1"/>
</dbReference>
<dbReference type="PANTHER" id="PTHR11364">
    <property type="entry name" value="THIOSULFATE SULFERTANSFERASE"/>
    <property type="match status" value="1"/>
</dbReference>
<dbReference type="EC" id="2.8.1.1" evidence="6"/>
<keyword evidence="2" id="KW-0677">Repeat</keyword>
<dbReference type="InterPro" id="IPR036873">
    <property type="entry name" value="Rhodanese-like_dom_sf"/>
</dbReference>
<organism evidence="6 7">
    <name type="scientific">Oribacterium sinus</name>
    <dbReference type="NCBI Taxonomy" id="237576"/>
    <lineage>
        <taxon>Bacteria</taxon>
        <taxon>Bacillati</taxon>
        <taxon>Bacillota</taxon>
        <taxon>Clostridia</taxon>
        <taxon>Lachnospirales</taxon>
        <taxon>Lachnospiraceae</taxon>
        <taxon>Oribacterium</taxon>
    </lineage>
</organism>
<evidence type="ECO:0000256" key="2">
    <source>
        <dbReference type="ARBA" id="ARBA00022737"/>
    </source>
</evidence>
<protein>
    <submittedName>
        <fullName evidence="6">Thiosulfate/3-mercaptopyruvate sulfurtransferase</fullName>
        <ecNumber evidence="6">2.8.1.1</ecNumber>
        <ecNumber evidence="6">2.8.1.2</ecNumber>
    </submittedName>
</protein>
<feature type="domain" description="Rhodanese" evidence="5">
    <location>
        <begin position="86"/>
        <end position="197"/>
    </location>
</feature>
<keyword evidence="4" id="KW-0732">Signal</keyword>
<dbReference type="InterPro" id="IPR045078">
    <property type="entry name" value="TST/MPST-like"/>
</dbReference>
<dbReference type="EMBL" id="JACHHH010000001">
    <property type="protein sequence ID" value="MBB6040356.1"/>
    <property type="molecule type" value="Genomic_DNA"/>
</dbReference>
<feature type="chain" id="PRO_5039037105" evidence="4">
    <location>
        <begin position="20"/>
        <end position="374"/>
    </location>
</feature>
<dbReference type="GO" id="GO:0016784">
    <property type="term" value="F:3-mercaptopyruvate sulfurtransferase activity"/>
    <property type="evidence" value="ECO:0007669"/>
    <property type="project" value="UniProtKB-EC"/>
</dbReference>
<name>A0A7W9W002_9FIRM</name>
<dbReference type="PROSITE" id="PS51257">
    <property type="entry name" value="PROKAR_LIPOPROTEIN"/>
    <property type="match status" value="1"/>
</dbReference>